<evidence type="ECO:0000256" key="1">
    <source>
        <dbReference type="SAM" id="Phobius"/>
    </source>
</evidence>
<evidence type="ECO:0000313" key="3">
    <source>
        <dbReference type="Proteomes" id="UP000679848"/>
    </source>
</evidence>
<organism evidence="2 3">
    <name type="scientific">Pusillibacter faecalis</name>
    <dbReference type="NCBI Taxonomy" id="2714358"/>
    <lineage>
        <taxon>Bacteria</taxon>
        <taxon>Bacillati</taxon>
        <taxon>Bacillota</taxon>
        <taxon>Clostridia</taxon>
        <taxon>Eubacteriales</taxon>
        <taxon>Oscillospiraceae</taxon>
        <taxon>Pusillibacter</taxon>
    </lineage>
</organism>
<keyword evidence="1" id="KW-1133">Transmembrane helix</keyword>
<keyword evidence="1" id="KW-0812">Transmembrane</keyword>
<dbReference type="Pfam" id="PF16481">
    <property type="entry name" value="DUF5058"/>
    <property type="match status" value="1"/>
</dbReference>
<name>A0A810Q609_9FIRM</name>
<accession>A0A810Q609</accession>
<protein>
    <submittedName>
        <fullName evidence="2">DUF5058 domain-containing protein</fullName>
    </submittedName>
</protein>
<feature type="transmembrane region" description="Helical" evidence="1">
    <location>
        <begin position="146"/>
        <end position="164"/>
    </location>
</feature>
<dbReference type="Proteomes" id="UP000679848">
    <property type="component" value="Chromosome"/>
</dbReference>
<gene>
    <name evidence="2" type="ORF">MM59RIKEN_10570</name>
</gene>
<dbReference type="KEGG" id="pfaa:MM59RIKEN_10570"/>
<feature type="transmembrane region" description="Helical" evidence="1">
    <location>
        <begin position="170"/>
        <end position="188"/>
    </location>
</feature>
<feature type="transmembrane region" description="Helical" evidence="1">
    <location>
        <begin position="70"/>
        <end position="90"/>
    </location>
</feature>
<dbReference type="EMBL" id="AP023420">
    <property type="protein sequence ID" value="BCK83738.1"/>
    <property type="molecule type" value="Genomic_DNA"/>
</dbReference>
<feature type="transmembrane region" description="Helical" evidence="1">
    <location>
        <begin position="38"/>
        <end position="63"/>
    </location>
</feature>
<dbReference type="AlphaFoldDB" id="A0A810Q609"/>
<feature type="transmembrane region" description="Helical" evidence="1">
    <location>
        <begin position="102"/>
        <end position="126"/>
    </location>
</feature>
<keyword evidence="3" id="KW-1185">Reference proteome</keyword>
<keyword evidence="1" id="KW-0472">Membrane</keyword>
<dbReference type="InterPro" id="IPR032479">
    <property type="entry name" value="DUF5058"/>
</dbReference>
<evidence type="ECO:0000313" key="2">
    <source>
        <dbReference type="EMBL" id="BCK83738.1"/>
    </source>
</evidence>
<reference evidence="2" key="1">
    <citation type="submission" date="2020-09" db="EMBL/GenBank/DDBJ databases">
        <title>New species isolated from human feces.</title>
        <authorList>
            <person name="Kitahara M."/>
            <person name="Shigeno Y."/>
            <person name="Shime M."/>
            <person name="Matsumoto Y."/>
            <person name="Nakamura S."/>
            <person name="Motooka D."/>
            <person name="Fukuoka S."/>
            <person name="Nishikawa H."/>
            <person name="Benno Y."/>
        </authorList>
    </citation>
    <scope>NUCLEOTIDE SEQUENCE</scope>
    <source>
        <strain evidence="2">MM59</strain>
    </source>
</reference>
<sequence>MAVIPTVIALCAQAVVFIRQAIKAGPMVGLTKDDISTAMKAGTICTIGPGMSMFTVMVAFMNLIGAPYAWLRLSIIGTITTEMLGATAGATALGVELGSPDYGIIAFCNSVWVIALNTWGFFLVNLLFAHRIEGLKNVLDRHDTQIFSIVGTCVMIGCIAQFMAGQMVNGIPYVVAGVAGFCIMLAFLKIADKKPKFGEFALGLAMLAAIFIAQVVKNMGV</sequence>
<feature type="transmembrane region" description="Helical" evidence="1">
    <location>
        <begin position="200"/>
        <end position="216"/>
    </location>
</feature>
<proteinExistence type="predicted"/>